<keyword evidence="3" id="KW-1185">Reference proteome</keyword>
<accession>A0AAW1WHP8</accession>
<gene>
    <name evidence="2" type="ORF">M0R45_032442</name>
</gene>
<reference evidence="2 3" key="1">
    <citation type="journal article" date="2023" name="G3 (Bethesda)">
        <title>A chromosome-length genome assembly and annotation of blackberry (Rubus argutus, cv. 'Hillquist').</title>
        <authorList>
            <person name="Bruna T."/>
            <person name="Aryal R."/>
            <person name="Dudchenko O."/>
            <person name="Sargent D.J."/>
            <person name="Mead D."/>
            <person name="Buti M."/>
            <person name="Cavallini A."/>
            <person name="Hytonen T."/>
            <person name="Andres J."/>
            <person name="Pham M."/>
            <person name="Weisz D."/>
            <person name="Mascagni F."/>
            <person name="Usai G."/>
            <person name="Natali L."/>
            <person name="Bassil N."/>
            <person name="Fernandez G.E."/>
            <person name="Lomsadze A."/>
            <person name="Armour M."/>
            <person name="Olukolu B."/>
            <person name="Poorten T."/>
            <person name="Britton C."/>
            <person name="Davik J."/>
            <person name="Ashrafi H."/>
            <person name="Aiden E.L."/>
            <person name="Borodovsky M."/>
            <person name="Worthington M."/>
        </authorList>
    </citation>
    <scope>NUCLEOTIDE SEQUENCE [LARGE SCALE GENOMIC DNA]</scope>
    <source>
        <strain evidence="2">PI 553951</strain>
    </source>
</reference>
<protein>
    <recommendedName>
        <fullName evidence="1">Methyltransferase type 11 domain-containing protein</fullName>
    </recommendedName>
</protein>
<sequence>MCLMTSRIEYHCTTVEKLVEEQKSFDAVLAVEVIQHVANPSEFCKSLSSLTVPDGAIMISSTEEYPIPIIIEKYLLNRLPNGTPQRLSALEPDNLVQFMKSASISFQGMAAFILHYWRANFVAFGTKPPCKD</sequence>
<name>A0AAW1WHP8_RUBAR</name>
<dbReference type="AlphaFoldDB" id="A0AAW1WHP8"/>
<comment type="caution">
    <text evidence="2">The sequence shown here is derived from an EMBL/GenBank/DDBJ whole genome shotgun (WGS) entry which is preliminary data.</text>
</comment>
<dbReference type="EMBL" id="JBEDUW010000006">
    <property type="protein sequence ID" value="KAK9924053.1"/>
    <property type="molecule type" value="Genomic_DNA"/>
</dbReference>
<dbReference type="SUPFAM" id="SSF53335">
    <property type="entry name" value="S-adenosyl-L-methionine-dependent methyltransferases"/>
    <property type="match status" value="1"/>
</dbReference>
<proteinExistence type="predicted"/>
<dbReference type="Gene3D" id="3.40.50.150">
    <property type="entry name" value="Vaccinia Virus protein VP39"/>
    <property type="match status" value="1"/>
</dbReference>
<evidence type="ECO:0000259" key="1">
    <source>
        <dbReference type="Pfam" id="PF08241"/>
    </source>
</evidence>
<organism evidence="2 3">
    <name type="scientific">Rubus argutus</name>
    <name type="common">Southern blackberry</name>
    <dbReference type="NCBI Taxonomy" id="59490"/>
    <lineage>
        <taxon>Eukaryota</taxon>
        <taxon>Viridiplantae</taxon>
        <taxon>Streptophyta</taxon>
        <taxon>Embryophyta</taxon>
        <taxon>Tracheophyta</taxon>
        <taxon>Spermatophyta</taxon>
        <taxon>Magnoliopsida</taxon>
        <taxon>eudicotyledons</taxon>
        <taxon>Gunneridae</taxon>
        <taxon>Pentapetalae</taxon>
        <taxon>rosids</taxon>
        <taxon>fabids</taxon>
        <taxon>Rosales</taxon>
        <taxon>Rosaceae</taxon>
        <taxon>Rosoideae</taxon>
        <taxon>Rosoideae incertae sedis</taxon>
        <taxon>Rubus</taxon>
    </lineage>
</organism>
<evidence type="ECO:0000313" key="3">
    <source>
        <dbReference type="Proteomes" id="UP001457282"/>
    </source>
</evidence>
<evidence type="ECO:0000313" key="2">
    <source>
        <dbReference type="EMBL" id="KAK9924053.1"/>
    </source>
</evidence>
<dbReference type="Pfam" id="PF08241">
    <property type="entry name" value="Methyltransf_11"/>
    <property type="match status" value="1"/>
</dbReference>
<feature type="domain" description="Methyltransferase type 11" evidence="1">
    <location>
        <begin position="8"/>
        <end position="59"/>
    </location>
</feature>
<dbReference type="Proteomes" id="UP001457282">
    <property type="component" value="Unassembled WGS sequence"/>
</dbReference>
<dbReference type="InterPro" id="IPR029063">
    <property type="entry name" value="SAM-dependent_MTases_sf"/>
</dbReference>
<dbReference type="InterPro" id="IPR013216">
    <property type="entry name" value="Methyltransf_11"/>
</dbReference>
<dbReference type="GO" id="GO:0008757">
    <property type="term" value="F:S-adenosylmethionine-dependent methyltransferase activity"/>
    <property type="evidence" value="ECO:0007669"/>
    <property type="project" value="InterPro"/>
</dbReference>